<evidence type="ECO:0000313" key="8">
    <source>
        <dbReference type="Proteomes" id="UP000824073"/>
    </source>
</evidence>
<dbReference type="GO" id="GO:0016020">
    <property type="term" value="C:membrane"/>
    <property type="evidence" value="ECO:0007669"/>
    <property type="project" value="UniProtKB-SubCell"/>
</dbReference>
<dbReference type="InterPro" id="IPR014227">
    <property type="entry name" value="YtvI-like"/>
</dbReference>
<comment type="subcellular location">
    <subcellularLocation>
        <location evidence="1">Membrane</location>
        <topology evidence="1">Multi-pass membrane protein</topology>
    </subcellularLocation>
</comment>
<sequence length="357" mass="39953">MRLHENRHINFFLTLLYILVIALAGYVFFKYIFRLLIPLLIAYLLSQLIIRPVNWLSSHTIIPRQAWSALCTLLCVTAVGSLLVFVIYQIVYEGVQLFNSLPAVLAALPDKLEHVRQFIDRLLAYLPDFMASAPLFDLETWLSSLSLPQIDVGAVWSSLTHAVSSIPGILITVVFVFVSTYFLTSDRLTINAFIHRQLSAGAIVALGRTKSFLSESLLKWLRAQAMIISITFFELLAGFFLMRQPYALVLALLIAIVDALPILGVGTVLIPWAVICLFSGETGMAISLCVLYGVILVVRNVVEPRIVGGQLGLHPFVALLCIYFGYRIAGFAGMFVLPVLVLVLIKLHEWEYIKIWK</sequence>
<comment type="similarity">
    <text evidence="2">Belongs to the autoinducer-2 exporter (AI-2E) (TC 2.A.86) family.</text>
</comment>
<evidence type="ECO:0000256" key="4">
    <source>
        <dbReference type="ARBA" id="ARBA00022989"/>
    </source>
</evidence>
<feature type="transmembrane region" description="Helical" evidence="6">
    <location>
        <begin position="35"/>
        <end position="54"/>
    </location>
</feature>
<keyword evidence="5 6" id="KW-0472">Membrane</keyword>
<feature type="transmembrane region" description="Helical" evidence="6">
    <location>
        <begin position="66"/>
        <end position="91"/>
    </location>
</feature>
<name>A0A9D1LLJ0_9CLOT</name>
<proteinExistence type="inferred from homology"/>
<evidence type="ECO:0000256" key="1">
    <source>
        <dbReference type="ARBA" id="ARBA00004141"/>
    </source>
</evidence>
<evidence type="ECO:0000256" key="5">
    <source>
        <dbReference type="ARBA" id="ARBA00023136"/>
    </source>
</evidence>
<feature type="transmembrane region" description="Helical" evidence="6">
    <location>
        <begin position="285"/>
        <end position="302"/>
    </location>
</feature>
<feature type="transmembrane region" description="Helical" evidence="6">
    <location>
        <begin position="322"/>
        <end position="345"/>
    </location>
</feature>
<evidence type="ECO:0000313" key="7">
    <source>
        <dbReference type="EMBL" id="HIU43496.1"/>
    </source>
</evidence>
<dbReference type="AlphaFoldDB" id="A0A9D1LLJ0"/>
<dbReference type="PANTHER" id="PTHR21716">
    <property type="entry name" value="TRANSMEMBRANE PROTEIN"/>
    <property type="match status" value="1"/>
</dbReference>
<protein>
    <submittedName>
        <fullName evidence="7">Sporulation integral membrane protein YtvI</fullName>
    </submittedName>
</protein>
<dbReference type="NCBIfam" id="TIGR02872">
    <property type="entry name" value="spore_ytvI"/>
    <property type="match status" value="1"/>
</dbReference>
<gene>
    <name evidence="7" type="primary">ytvI</name>
    <name evidence="7" type="ORF">IAB67_04280</name>
</gene>
<keyword evidence="4 6" id="KW-1133">Transmembrane helix</keyword>
<feature type="transmembrane region" description="Helical" evidence="6">
    <location>
        <begin position="220"/>
        <end position="242"/>
    </location>
</feature>
<evidence type="ECO:0000256" key="3">
    <source>
        <dbReference type="ARBA" id="ARBA00022692"/>
    </source>
</evidence>
<evidence type="ECO:0000256" key="6">
    <source>
        <dbReference type="SAM" id="Phobius"/>
    </source>
</evidence>
<dbReference type="GO" id="GO:0055085">
    <property type="term" value="P:transmembrane transport"/>
    <property type="evidence" value="ECO:0007669"/>
    <property type="project" value="TreeGrafter"/>
</dbReference>
<feature type="transmembrane region" description="Helical" evidence="6">
    <location>
        <begin position="9"/>
        <end position="29"/>
    </location>
</feature>
<dbReference type="Pfam" id="PF01594">
    <property type="entry name" value="AI-2E_transport"/>
    <property type="match status" value="1"/>
</dbReference>
<dbReference type="InterPro" id="IPR002549">
    <property type="entry name" value="AI-2E-like"/>
</dbReference>
<dbReference type="EMBL" id="DVMR01000035">
    <property type="protein sequence ID" value="HIU43496.1"/>
    <property type="molecule type" value="Genomic_DNA"/>
</dbReference>
<dbReference type="PANTHER" id="PTHR21716:SF68">
    <property type="entry name" value="TRANSPORT PROTEIN YTVI-RELATED"/>
    <property type="match status" value="1"/>
</dbReference>
<comment type="caution">
    <text evidence="7">The sequence shown here is derived from an EMBL/GenBank/DDBJ whole genome shotgun (WGS) entry which is preliminary data.</text>
</comment>
<organism evidence="7 8">
    <name type="scientific">Candidatus Ventrousia excrementavium</name>
    <dbReference type="NCBI Taxonomy" id="2840961"/>
    <lineage>
        <taxon>Bacteria</taxon>
        <taxon>Bacillati</taxon>
        <taxon>Bacillota</taxon>
        <taxon>Clostridia</taxon>
        <taxon>Eubacteriales</taxon>
        <taxon>Clostridiaceae</taxon>
        <taxon>Clostridiaceae incertae sedis</taxon>
        <taxon>Candidatus Ventrousia</taxon>
    </lineage>
</organism>
<feature type="transmembrane region" description="Helical" evidence="6">
    <location>
        <begin position="248"/>
        <end position="278"/>
    </location>
</feature>
<dbReference type="Proteomes" id="UP000824073">
    <property type="component" value="Unassembled WGS sequence"/>
</dbReference>
<evidence type="ECO:0000256" key="2">
    <source>
        <dbReference type="ARBA" id="ARBA00009773"/>
    </source>
</evidence>
<accession>A0A9D1LLJ0</accession>
<reference evidence="7" key="1">
    <citation type="submission" date="2020-10" db="EMBL/GenBank/DDBJ databases">
        <authorList>
            <person name="Gilroy R."/>
        </authorList>
    </citation>
    <scope>NUCLEOTIDE SEQUENCE</scope>
    <source>
        <strain evidence="7">CHK191-8634</strain>
    </source>
</reference>
<keyword evidence="3 6" id="KW-0812">Transmembrane</keyword>
<feature type="transmembrane region" description="Helical" evidence="6">
    <location>
        <begin position="162"/>
        <end position="183"/>
    </location>
</feature>
<reference evidence="7" key="2">
    <citation type="journal article" date="2021" name="PeerJ">
        <title>Extensive microbial diversity within the chicken gut microbiome revealed by metagenomics and culture.</title>
        <authorList>
            <person name="Gilroy R."/>
            <person name="Ravi A."/>
            <person name="Getino M."/>
            <person name="Pursley I."/>
            <person name="Horton D.L."/>
            <person name="Alikhan N.F."/>
            <person name="Baker D."/>
            <person name="Gharbi K."/>
            <person name="Hall N."/>
            <person name="Watson M."/>
            <person name="Adriaenssens E.M."/>
            <person name="Foster-Nyarko E."/>
            <person name="Jarju S."/>
            <person name="Secka A."/>
            <person name="Antonio M."/>
            <person name="Oren A."/>
            <person name="Chaudhuri R.R."/>
            <person name="La Ragione R."/>
            <person name="Hildebrand F."/>
            <person name="Pallen M.J."/>
        </authorList>
    </citation>
    <scope>NUCLEOTIDE SEQUENCE</scope>
    <source>
        <strain evidence="7">CHK191-8634</strain>
    </source>
</reference>